<dbReference type="RefSeq" id="WP_106011779.1">
    <property type="nucleotide sequence ID" value="NZ_CP027226.1"/>
</dbReference>
<dbReference type="OrthoDB" id="9804333at2"/>
<accession>A0A2S0KL97</accession>
<dbReference type="KEGG" id="fsa:C5Q98_00455"/>
<dbReference type="Gene3D" id="3.20.20.140">
    <property type="entry name" value="Metal-dependent hydrolases"/>
    <property type="match status" value="1"/>
</dbReference>
<proteinExistence type="predicted"/>
<dbReference type="Gene3D" id="1.10.150.650">
    <property type="match status" value="1"/>
</dbReference>
<dbReference type="SUPFAM" id="SSF89550">
    <property type="entry name" value="PHP domain-like"/>
    <property type="match status" value="1"/>
</dbReference>
<dbReference type="PANTHER" id="PTHR42924">
    <property type="entry name" value="EXONUCLEASE"/>
    <property type="match status" value="1"/>
</dbReference>
<sequence>MYADLHTHTNYSDGNVEVEDLVKLAKEKGTKVLAIADHDTVFHYDRIKEACDQYGIKSVWGIELSCYDFSVNKKVHILGLGFKDYPVNVEAKGKQALAGRDNYHKKMIKMLNEKGYDITYEDAKKHSKYNIVFKRHLFDAIVEKYPEMKDASKYRELFLNTGFSNADLEMDYIPVDEGIEAIHKDGGIAILAHPCLYSNYPEIEKYVAYGLDGLEVSHPEMKAEDYVKTKEIVEKFDLIATGGSDFHDFLLTPDMGEYGITEGQYKVVEEKIKFRNDK</sequence>
<protein>
    <submittedName>
        <fullName evidence="2">PHP domain-containing protein</fullName>
    </submittedName>
</protein>
<dbReference type="GO" id="GO:0035312">
    <property type="term" value="F:5'-3' DNA exonuclease activity"/>
    <property type="evidence" value="ECO:0007669"/>
    <property type="project" value="TreeGrafter"/>
</dbReference>
<dbReference type="GO" id="GO:0004534">
    <property type="term" value="F:5'-3' RNA exonuclease activity"/>
    <property type="evidence" value="ECO:0007669"/>
    <property type="project" value="TreeGrafter"/>
</dbReference>
<evidence type="ECO:0000313" key="2">
    <source>
        <dbReference type="EMBL" id="AVM41791.1"/>
    </source>
</evidence>
<reference evidence="3" key="1">
    <citation type="submission" date="2018-02" db="EMBL/GenBank/DDBJ databases">
        <authorList>
            <person name="Holder M.E."/>
            <person name="Ajami N.J."/>
            <person name="Petrosino J.F."/>
        </authorList>
    </citation>
    <scope>NUCLEOTIDE SEQUENCE [LARGE SCALE GENOMIC DNA]</scope>
    <source>
        <strain evidence="3">CCUG 47711</strain>
    </source>
</reference>
<dbReference type="InterPro" id="IPR003141">
    <property type="entry name" value="Pol/His_phosphatase_N"/>
</dbReference>
<dbReference type="Proteomes" id="UP000237947">
    <property type="component" value="Chromosome"/>
</dbReference>
<evidence type="ECO:0000259" key="1">
    <source>
        <dbReference type="SMART" id="SM00481"/>
    </source>
</evidence>
<dbReference type="AlphaFoldDB" id="A0A2S0KL97"/>
<dbReference type="Pfam" id="PF02811">
    <property type="entry name" value="PHP"/>
    <property type="match status" value="1"/>
</dbReference>
<gene>
    <name evidence="2" type="ORF">C5Q98_00455</name>
</gene>
<dbReference type="InterPro" id="IPR016195">
    <property type="entry name" value="Pol/histidinol_Pase-like"/>
</dbReference>
<evidence type="ECO:0000313" key="3">
    <source>
        <dbReference type="Proteomes" id="UP000237947"/>
    </source>
</evidence>
<name>A0A2S0KL97_9FIRM</name>
<feature type="domain" description="Polymerase/histidinol phosphatase N-terminal" evidence="1">
    <location>
        <begin position="3"/>
        <end position="68"/>
    </location>
</feature>
<dbReference type="EMBL" id="CP027226">
    <property type="protein sequence ID" value="AVM41791.1"/>
    <property type="molecule type" value="Genomic_DNA"/>
</dbReference>
<dbReference type="PANTHER" id="PTHR42924:SF3">
    <property type="entry name" value="POLYMERASE_HISTIDINOL PHOSPHATASE N-TERMINAL DOMAIN-CONTAINING PROTEIN"/>
    <property type="match status" value="1"/>
</dbReference>
<dbReference type="InterPro" id="IPR052018">
    <property type="entry name" value="PHP_domain"/>
</dbReference>
<keyword evidence="3" id="KW-1185">Reference proteome</keyword>
<dbReference type="InterPro" id="IPR004013">
    <property type="entry name" value="PHP_dom"/>
</dbReference>
<dbReference type="SMART" id="SM00481">
    <property type="entry name" value="POLIIIAc"/>
    <property type="match status" value="1"/>
</dbReference>
<organism evidence="2 3">
    <name type="scientific">Fastidiosipila sanguinis</name>
    <dbReference type="NCBI Taxonomy" id="236753"/>
    <lineage>
        <taxon>Bacteria</taxon>
        <taxon>Bacillati</taxon>
        <taxon>Bacillota</taxon>
        <taxon>Clostridia</taxon>
        <taxon>Eubacteriales</taxon>
        <taxon>Oscillospiraceae</taxon>
        <taxon>Fastidiosipila</taxon>
    </lineage>
</organism>
<dbReference type="CDD" id="cd07438">
    <property type="entry name" value="PHP_HisPPase_AMP"/>
    <property type="match status" value="1"/>
</dbReference>